<keyword evidence="2" id="KW-0472">Membrane</keyword>
<feature type="transmembrane region" description="Helical" evidence="2">
    <location>
        <begin position="153"/>
        <end position="174"/>
    </location>
</feature>
<keyword evidence="1" id="KW-0175">Coiled coil</keyword>
<evidence type="ECO:0000313" key="3">
    <source>
        <dbReference type="EMBL" id="PHH99335.1"/>
    </source>
</evidence>
<keyword evidence="2" id="KW-0812">Transmembrane</keyword>
<feature type="coiled-coil region" evidence="1">
    <location>
        <begin position="110"/>
        <end position="147"/>
    </location>
</feature>
<dbReference type="RefSeq" id="WP_099002783.1">
    <property type="nucleotide sequence ID" value="NZ_CP077159.1"/>
</dbReference>
<accession>A0A2C6AYP1</accession>
<proteinExistence type="predicted"/>
<reference evidence="3 4" key="1">
    <citation type="submission" date="2017-06" db="EMBL/GenBank/DDBJ databases">
        <title>Draft genome sequence of Fusobacterium nucleatum subsp. polymorphum KCOM 1248 (=ChDC F113).</title>
        <authorList>
            <person name="Kook J.-K."/>
            <person name="Park S.-N."/>
            <person name="Lim Y.K."/>
            <person name="Roh H."/>
        </authorList>
    </citation>
    <scope>NUCLEOTIDE SEQUENCE [LARGE SCALE GENOMIC DNA]</scope>
    <source>
        <strain evidence="4">KCOM 1248 (ChDC F113)</strain>
    </source>
</reference>
<sequence>MENKSEILNSLVTLPQKLKDNTETIEKANQEIKEVKKQLGTVIAGFTKSTATIEKIKIEDLKEVEEKFANTINLLREDLNNIIIKDVTNQFKIEIDNIIKPKIADINKANTELLNTINTVNSNFKELERQQEQLKQGIKELNRIIKKNMVRTLLNKFYITCFTICLLFFYLILIKINYQFSYIHTWLGLGIFILLVTIIILSVLDLLHHAYIYIFGSSEDED</sequence>
<name>A0A2C6AYP1_FUSNP</name>
<comment type="caution">
    <text evidence="3">The sequence shown here is derived from an EMBL/GenBank/DDBJ whole genome shotgun (WGS) entry which is preliminary data.</text>
</comment>
<evidence type="ECO:0000313" key="4">
    <source>
        <dbReference type="Proteomes" id="UP000223525"/>
    </source>
</evidence>
<gene>
    <name evidence="3" type="ORF">CA836_06355</name>
</gene>
<dbReference type="EMBL" id="NIRK01000001">
    <property type="protein sequence ID" value="PHH99335.1"/>
    <property type="molecule type" value="Genomic_DNA"/>
</dbReference>
<dbReference type="AlphaFoldDB" id="A0A2C6AYP1"/>
<protein>
    <submittedName>
        <fullName evidence="3">Uncharacterized protein</fullName>
    </submittedName>
</protein>
<keyword evidence="2" id="KW-1133">Transmembrane helix</keyword>
<feature type="transmembrane region" description="Helical" evidence="2">
    <location>
        <begin position="186"/>
        <end position="207"/>
    </location>
</feature>
<evidence type="ECO:0000256" key="1">
    <source>
        <dbReference type="SAM" id="Coils"/>
    </source>
</evidence>
<organism evidence="3 4">
    <name type="scientific">Fusobacterium nucleatum subsp. polymorphum</name>
    <name type="common">Fusobacterium polymorphum</name>
    <dbReference type="NCBI Taxonomy" id="76857"/>
    <lineage>
        <taxon>Bacteria</taxon>
        <taxon>Fusobacteriati</taxon>
        <taxon>Fusobacteriota</taxon>
        <taxon>Fusobacteriia</taxon>
        <taxon>Fusobacteriales</taxon>
        <taxon>Fusobacteriaceae</taxon>
        <taxon>Fusobacterium</taxon>
    </lineage>
</organism>
<dbReference type="Proteomes" id="UP000223525">
    <property type="component" value="Unassembled WGS sequence"/>
</dbReference>
<feature type="coiled-coil region" evidence="1">
    <location>
        <begin position="18"/>
        <end position="78"/>
    </location>
</feature>
<evidence type="ECO:0000256" key="2">
    <source>
        <dbReference type="SAM" id="Phobius"/>
    </source>
</evidence>